<dbReference type="PANTHER" id="PTHR20371:SF1">
    <property type="entry name" value="ENOLASE-PHOSPHATASE E1"/>
    <property type="match status" value="1"/>
</dbReference>
<dbReference type="RefSeq" id="WP_344520721.1">
    <property type="nucleotide sequence ID" value="NZ_BAAAUG010000037.1"/>
</dbReference>
<dbReference type="PRINTS" id="PR00413">
    <property type="entry name" value="HADHALOGNASE"/>
</dbReference>
<reference evidence="6" key="1">
    <citation type="journal article" date="2019" name="Int. J. Syst. Evol. Microbiol.">
        <title>The Global Catalogue of Microorganisms (GCM) 10K type strain sequencing project: providing services to taxonomists for standard genome sequencing and annotation.</title>
        <authorList>
            <consortium name="The Broad Institute Genomics Platform"/>
            <consortium name="The Broad Institute Genome Sequencing Center for Infectious Disease"/>
            <person name="Wu L."/>
            <person name="Ma J."/>
        </authorList>
    </citation>
    <scope>NUCLEOTIDE SEQUENCE [LARGE SCALE GENOMIC DNA]</scope>
    <source>
        <strain evidence="6">JCM 9092</strain>
    </source>
</reference>
<dbReference type="EMBL" id="BAAAUG010000037">
    <property type="protein sequence ID" value="GAA3100539.1"/>
    <property type="molecule type" value="Genomic_DNA"/>
</dbReference>
<comment type="similarity">
    <text evidence="4">Belongs to the HAD-like hydrolase superfamily. MasA/MtnC family.</text>
</comment>
<keyword evidence="1 4" id="KW-0028">Amino-acid biosynthesis</keyword>
<dbReference type="InterPro" id="IPR023943">
    <property type="entry name" value="Enolase-ppase_E1"/>
</dbReference>
<evidence type="ECO:0000256" key="3">
    <source>
        <dbReference type="ARBA" id="ARBA00023167"/>
    </source>
</evidence>
<evidence type="ECO:0000313" key="5">
    <source>
        <dbReference type="EMBL" id="GAA3100539.1"/>
    </source>
</evidence>
<dbReference type="Gene3D" id="3.40.50.1000">
    <property type="entry name" value="HAD superfamily/HAD-like"/>
    <property type="match status" value="1"/>
</dbReference>
<dbReference type="Proteomes" id="UP001501637">
    <property type="component" value="Unassembled WGS sequence"/>
</dbReference>
<dbReference type="Pfam" id="PF00702">
    <property type="entry name" value="Hydrolase"/>
    <property type="match status" value="1"/>
</dbReference>
<accession>A0ABP6MCF5</accession>
<keyword evidence="4" id="KW-0460">Magnesium</keyword>
<evidence type="ECO:0000256" key="4">
    <source>
        <dbReference type="HAMAP-Rule" id="MF_01681"/>
    </source>
</evidence>
<dbReference type="SUPFAM" id="SSF56784">
    <property type="entry name" value="HAD-like"/>
    <property type="match status" value="1"/>
</dbReference>
<keyword evidence="6" id="KW-1185">Reference proteome</keyword>
<dbReference type="SFLD" id="SFLDG01133">
    <property type="entry name" value="C1.5.4:_Enolase-phosphatase_Li"/>
    <property type="match status" value="1"/>
</dbReference>
<gene>
    <name evidence="4 5" type="primary">mtnC</name>
    <name evidence="5" type="ORF">GCM10010449_24660</name>
</gene>
<dbReference type="CDD" id="cd01629">
    <property type="entry name" value="HAD_EP"/>
    <property type="match status" value="1"/>
</dbReference>
<keyword evidence="2 4" id="KW-0378">Hydrolase</keyword>
<evidence type="ECO:0000256" key="1">
    <source>
        <dbReference type="ARBA" id="ARBA00022605"/>
    </source>
</evidence>
<comment type="cofactor">
    <cofactor evidence="4">
        <name>Mg(2+)</name>
        <dbReference type="ChEBI" id="CHEBI:18420"/>
    </cofactor>
    <text evidence="4">Binds 1 Mg(2+) ion per subunit.</text>
</comment>
<comment type="function">
    <text evidence="4">Bifunctional enzyme that catalyzes the enolization of 2,3-diketo-5-methylthiopentyl-1-phosphate (DK-MTP-1-P) into the intermediate 2-hydroxy-3-keto-5-methylthiopentenyl-1-phosphate (HK-MTPenyl-1-P), which is then dephosphorylated to form the acireductone 1,2-dihydroxy-3-keto-5-methylthiopentene (DHK-MTPene).</text>
</comment>
<dbReference type="SFLD" id="SFLDS00003">
    <property type="entry name" value="Haloacid_Dehalogenase"/>
    <property type="match status" value="1"/>
</dbReference>
<proteinExistence type="inferred from homology"/>
<dbReference type="InterPro" id="IPR006439">
    <property type="entry name" value="HAD-SF_hydro_IA"/>
</dbReference>
<dbReference type="PANTHER" id="PTHR20371">
    <property type="entry name" value="ENOLASE-PHOSPHATASE E1"/>
    <property type="match status" value="1"/>
</dbReference>
<sequence>MSVEFDTGSVDAVVLDIEGTTSATGFVVDVLYPYARERFGSLLASRGDEPEVARAVAQVRELAGEPDADAGRVEKILHGWVDEDRKATPLKTLQGILWAEGFARGELVSHFYPEVIGVLRGWAADGDRDGGGVRLYVYSSGSVAAQRAWFTYSPEGSLMELVSGFYDTENAGPKQDPGSYRAISAAVGVDPDRTLFLSDRLGELDAARDAGWRTVGVRRAGEPYFAAGVGGHPEAAAFDEISLVSGTRSVR</sequence>
<dbReference type="HAMAP" id="MF_01681">
    <property type="entry name" value="Salvage_MtnC"/>
    <property type="match status" value="1"/>
</dbReference>
<comment type="pathway">
    <text evidence="4">Amino-acid biosynthesis; L-methionine biosynthesis via salvage pathway; L-methionine from S-methyl-5-thio-alpha-D-ribose 1-phosphate: step 3/6.</text>
</comment>
<dbReference type="NCBIfam" id="TIGR01691">
    <property type="entry name" value="enolase-ppase"/>
    <property type="match status" value="1"/>
</dbReference>
<dbReference type="Gene3D" id="1.10.720.60">
    <property type="match status" value="1"/>
</dbReference>
<dbReference type="InterPro" id="IPR036412">
    <property type="entry name" value="HAD-like_sf"/>
</dbReference>
<name>A0ABP6MCF5_9ACTN</name>
<comment type="pathway">
    <text evidence="4">Amino-acid biosynthesis; L-methionine biosynthesis via salvage pathway; L-methionine from S-methyl-5-thio-alpha-D-ribose 1-phosphate: step 4/6.</text>
</comment>
<keyword evidence="4" id="KW-0479">Metal-binding</keyword>
<organism evidence="5 6">
    <name type="scientific">Streptomyces rectiviolaceus</name>
    <dbReference type="NCBI Taxonomy" id="332591"/>
    <lineage>
        <taxon>Bacteria</taxon>
        <taxon>Bacillati</taxon>
        <taxon>Actinomycetota</taxon>
        <taxon>Actinomycetes</taxon>
        <taxon>Kitasatosporales</taxon>
        <taxon>Streptomycetaceae</taxon>
        <taxon>Streptomyces</taxon>
    </lineage>
</organism>
<protein>
    <recommendedName>
        <fullName evidence="4">Enolase-phosphatase E1</fullName>
        <ecNumber evidence="4">3.1.3.77</ecNumber>
    </recommendedName>
    <alternativeName>
        <fullName evidence="4">2,3-diketo-5-methylthio-1-phosphopentane phosphatase</fullName>
    </alternativeName>
</protein>
<evidence type="ECO:0000313" key="6">
    <source>
        <dbReference type="Proteomes" id="UP001501637"/>
    </source>
</evidence>
<keyword evidence="3 4" id="KW-0486">Methionine biosynthesis</keyword>
<evidence type="ECO:0000256" key="2">
    <source>
        <dbReference type="ARBA" id="ARBA00022801"/>
    </source>
</evidence>
<comment type="catalytic activity">
    <reaction evidence="4">
        <text>5-methylsulfanyl-2,3-dioxopentyl phosphate + H2O = 1,2-dihydroxy-5-(methylsulfanyl)pent-1-en-3-one + phosphate</text>
        <dbReference type="Rhea" id="RHEA:21700"/>
        <dbReference type="ChEBI" id="CHEBI:15377"/>
        <dbReference type="ChEBI" id="CHEBI:43474"/>
        <dbReference type="ChEBI" id="CHEBI:49252"/>
        <dbReference type="ChEBI" id="CHEBI:58828"/>
        <dbReference type="EC" id="3.1.3.77"/>
    </reaction>
</comment>
<comment type="caution">
    <text evidence="5">The sequence shown here is derived from an EMBL/GenBank/DDBJ whole genome shotgun (WGS) entry which is preliminary data.</text>
</comment>
<dbReference type="InterPro" id="IPR023214">
    <property type="entry name" value="HAD_sf"/>
</dbReference>
<dbReference type="SFLD" id="SFLDG01129">
    <property type="entry name" value="C1.5:_HAD__Beta-PGM__Phosphata"/>
    <property type="match status" value="1"/>
</dbReference>
<comment type="subunit">
    <text evidence="4">Monomer.</text>
</comment>
<dbReference type="EC" id="3.1.3.77" evidence="4"/>